<dbReference type="Pfam" id="PF00041">
    <property type="entry name" value="fn3"/>
    <property type="match status" value="1"/>
</dbReference>
<feature type="non-terminal residue" evidence="3">
    <location>
        <position position="153"/>
    </location>
</feature>
<accession>A0A8S4PZA9</accession>
<comment type="caution">
    <text evidence="3">The sequence shown here is derived from an EMBL/GenBank/DDBJ whole genome shotgun (WGS) entry which is preliminary data.</text>
</comment>
<reference evidence="3" key="1">
    <citation type="submission" date="2022-03" db="EMBL/GenBank/DDBJ databases">
        <authorList>
            <person name="Martin C."/>
        </authorList>
    </citation>
    <scope>NUCLEOTIDE SEQUENCE</scope>
</reference>
<sequence>MKHVSLGTRYAKKIHFNFQEPLPPRRVSAIAFNDTAIQVQWTPDTAPVGGYHGYRVLISPPDDNQEQSFKVPKDGNTFTVTKLFPGRVYNISVRSIFETEESREFYANEGVGVLTSKPKYSYNIFSCSYIYLFCITCTLEHISTLTVKTLQRI</sequence>
<dbReference type="EMBL" id="CAIIXF020000011">
    <property type="protein sequence ID" value="CAH1799007.1"/>
    <property type="molecule type" value="Genomic_DNA"/>
</dbReference>
<name>A0A8S4PZA9_OWEFU</name>
<dbReference type="Gene3D" id="2.60.40.10">
    <property type="entry name" value="Immunoglobulins"/>
    <property type="match status" value="1"/>
</dbReference>
<evidence type="ECO:0000313" key="3">
    <source>
        <dbReference type="EMBL" id="CAH1799007.1"/>
    </source>
</evidence>
<dbReference type="CDD" id="cd00063">
    <property type="entry name" value="FN3"/>
    <property type="match status" value="1"/>
</dbReference>
<evidence type="ECO:0000256" key="1">
    <source>
        <dbReference type="ARBA" id="ARBA00022737"/>
    </source>
</evidence>
<dbReference type="InterPro" id="IPR013783">
    <property type="entry name" value="Ig-like_fold"/>
</dbReference>
<evidence type="ECO:0000313" key="4">
    <source>
        <dbReference type="Proteomes" id="UP000749559"/>
    </source>
</evidence>
<organism evidence="3 4">
    <name type="scientific">Owenia fusiformis</name>
    <name type="common">Polychaete worm</name>
    <dbReference type="NCBI Taxonomy" id="6347"/>
    <lineage>
        <taxon>Eukaryota</taxon>
        <taxon>Metazoa</taxon>
        <taxon>Spiralia</taxon>
        <taxon>Lophotrochozoa</taxon>
        <taxon>Annelida</taxon>
        <taxon>Polychaeta</taxon>
        <taxon>Sedentaria</taxon>
        <taxon>Canalipalpata</taxon>
        <taxon>Sabellida</taxon>
        <taxon>Oweniida</taxon>
        <taxon>Oweniidae</taxon>
        <taxon>Owenia</taxon>
    </lineage>
</organism>
<dbReference type="SUPFAM" id="SSF49265">
    <property type="entry name" value="Fibronectin type III"/>
    <property type="match status" value="1"/>
</dbReference>
<keyword evidence="1" id="KW-0677">Repeat</keyword>
<dbReference type="InterPro" id="IPR003961">
    <property type="entry name" value="FN3_dom"/>
</dbReference>
<dbReference type="PANTHER" id="PTHR46708">
    <property type="entry name" value="TENASCIN"/>
    <property type="match status" value="1"/>
</dbReference>
<evidence type="ECO:0000259" key="2">
    <source>
        <dbReference type="PROSITE" id="PS50853"/>
    </source>
</evidence>
<dbReference type="AlphaFoldDB" id="A0A8S4PZA9"/>
<dbReference type="PROSITE" id="PS50853">
    <property type="entry name" value="FN3"/>
    <property type="match status" value="1"/>
</dbReference>
<dbReference type="PANTHER" id="PTHR46708:SF2">
    <property type="entry name" value="FIBRONECTIN TYPE-III DOMAIN-CONTAINING PROTEIN"/>
    <property type="match status" value="1"/>
</dbReference>
<keyword evidence="4" id="KW-1185">Reference proteome</keyword>
<proteinExistence type="predicted"/>
<gene>
    <name evidence="3" type="ORF">OFUS_LOCUS23072</name>
</gene>
<dbReference type="SMART" id="SM00060">
    <property type="entry name" value="FN3"/>
    <property type="match status" value="1"/>
</dbReference>
<feature type="domain" description="Fibronectin type-III" evidence="2">
    <location>
        <begin position="23"/>
        <end position="119"/>
    </location>
</feature>
<protein>
    <recommendedName>
        <fullName evidence="2">Fibronectin type-III domain-containing protein</fullName>
    </recommendedName>
</protein>
<dbReference type="InterPro" id="IPR050991">
    <property type="entry name" value="ECM_Regulatory_Proteins"/>
</dbReference>
<dbReference type="InterPro" id="IPR036116">
    <property type="entry name" value="FN3_sf"/>
</dbReference>
<dbReference type="OrthoDB" id="261433at2759"/>
<dbReference type="Proteomes" id="UP000749559">
    <property type="component" value="Unassembled WGS sequence"/>
</dbReference>